<evidence type="ECO:0000256" key="3">
    <source>
        <dbReference type="ARBA" id="ARBA00022679"/>
    </source>
</evidence>
<dbReference type="AlphaFoldDB" id="A0A9P6M6J8"/>
<accession>A0A9P6M6J8</accession>
<dbReference type="PROSITE" id="PS51443">
    <property type="entry name" value="PCS"/>
    <property type="match status" value="1"/>
</dbReference>
<dbReference type="FunFam" id="3.90.70.30:FF:000001">
    <property type="entry name" value="Glutathione gamma-glutamylcysteinyltransferase 1"/>
    <property type="match status" value="1"/>
</dbReference>
<evidence type="ECO:0000256" key="6">
    <source>
        <dbReference type="SAM" id="SignalP"/>
    </source>
</evidence>
<sequence length="1151" mass="126379">MHLSLTLSAIASALVLACSTLVEANVAAGYLLLNPTHGPARLKALADNAANIPINRLFISFARPGMVYVPDSKTLKYVGLNYDNNSEDYGFADLQEKVKQLQDGGVEVFLSVGGWDYGCFPFLYTYYSVGGYGENTPNYYKIKKYGSLQGCTTANQWCYTCEPEAQQTTLESFDIFPEPNSPTWKQATDYVIQHAKGDTPVFHPEMVPGRAWIDPRTGANLTVPGNDYFVTQNRDPYQDLVHLGKELGLAGVDIDYEEMWHADYYKNFKGTSTQGPFTSHQTVYKYAAIMRDVQINIQQIHPSLKLGTASAAVGALSGDWWGGNLKNVWYNFFKWYPEVYNFAAQGTNAGGVNVMTYDLSSNMQYSECPAGQESCPLNKQVSYYMKSYADEGMVAHVGYEIGTPAYPAKDHDPENQLPLTKEEFPIILNELGSKGGFFWELYKPADDDNNVDASHVAQEVCKKALGENEERCKHPIPQPAKSVPTWVEELQQQLPFSLHRFQWRNKNRVMASNRTLLATKDRLARSLSSCPNHSGKLTFSSQRSVWYSRQQSGPQQARLILTPRRAFFSTTAKASKPVSSNPSAAPAASAPCSAPAVASRKAALSGSNTAAAAVASRSIAALPFSYDPTGLSAQSAKKPSCDDLNLKNSFYRRKLPEHLISFTSPKGKQLFREMLEEGYGEGYFSLVGNFTTQSEPAYCGPSSLAMVLNSLEVDPQRQWKGAWRWYSDELLECCAPAEQVKAKGITFNQFACLSKCHCDVQVRRANQTSLEQFKKDLEMVCSRDDIHMVVSFSRKSLGQTGDGHFSPIGGYVPKAGMVLVLDTARFKYPSYFVSVERLWKSLFPVDAETGSSRGYFLLSANPNQPAISLCKIPKSNLGPNLPPNTPATVTESAAATDLDAAAKDLSQLNVNAGSETAISAQDILRNANATPSSLVNNGATATSAASNPTATTSTCTSTPLGSVAAGSTIDSKMSWTSLAQTFCKDLPSRIQSENPQSLERMVSVVLQGVPREYAFWISQQQAHRLRDTTELLESIRATELYSLVSSAFPQPMSISEPGSREEKLSQQQHEGALVFGTLFLMSSPSTLFLTLPGRVSKQFEALRRGALDDEGQNRGKDRVLKEEVERMRSGIVDLVNSFCCCGTKSESPAAV</sequence>
<evidence type="ECO:0000259" key="7">
    <source>
        <dbReference type="PROSITE" id="PS51443"/>
    </source>
</evidence>
<keyword evidence="4" id="KW-0479">Metal-binding</keyword>
<evidence type="ECO:0000256" key="2">
    <source>
        <dbReference type="ARBA" id="ARBA00022539"/>
    </source>
</evidence>
<name>A0A9P6M6J8_MORAP</name>
<feature type="chain" id="PRO_5040344424" description="glutathione gamma-glutamylcysteinyltransferase" evidence="6">
    <location>
        <begin position="25"/>
        <end position="1151"/>
    </location>
</feature>
<evidence type="ECO:0000256" key="1">
    <source>
        <dbReference type="ARBA" id="ARBA00012468"/>
    </source>
</evidence>
<dbReference type="SUPFAM" id="SSF51445">
    <property type="entry name" value="(Trans)glycosidases"/>
    <property type="match status" value="1"/>
</dbReference>
<proteinExistence type="predicted"/>
<dbReference type="EMBL" id="JAAAHY010000060">
    <property type="protein sequence ID" value="KAF9967741.1"/>
    <property type="molecule type" value="Genomic_DNA"/>
</dbReference>
<keyword evidence="2" id="KW-0104">Cadmium</keyword>
<dbReference type="GO" id="GO:0010038">
    <property type="term" value="P:response to metal ion"/>
    <property type="evidence" value="ECO:0007669"/>
    <property type="project" value="InterPro"/>
</dbReference>
<dbReference type="InterPro" id="IPR040409">
    <property type="entry name" value="PCS-like"/>
</dbReference>
<dbReference type="InterPro" id="IPR007719">
    <property type="entry name" value="PCS_N"/>
</dbReference>
<dbReference type="EC" id="2.3.2.15" evidence="1"/>
<reference evidence="8" key="1">
    <citation type="journal article" date="2020" name="Fungal Divers.">
        <title>Resolving the Mortierellaceae phylogeny through synthesis of multi-gene phylogenetics and phylogenomics.</title>
        <authorList>
            <person name="Vandepol N."/>
            <person name="Liber J."/>
            <person name="Desiro A."/>
            <person name="Na H."/>
            <person name="Kennedy M."/>
            <person name="Barry K."/>
            <person name="Grigoriev I.V."/>
            <person name="Miller A.N."/>
            <person name="O'Donnell K."/>
            <person name="Stajich J.E."/>
            <person name="Bonito G."/>
        </authorList>
    </citation>
    <scope>NUCLEOTIDE SEQUENCE</scope>
    <source>
        <strain evidence="8">CK1249</strain>
    </source>
</reference>
<keyword evidence="3" id="KW-0808">Transferase</keyword>
<dbReference type="Gene3D" id="3.90.70.30">
    <property type="entry name" value="Phytochelatin synthase, N-terminal domain"/>
    <property type="match status" value="1"/>
</dbReference>
<evidence type="ECO:0000256" key="4">
    <source>
        <dbReference type="ARBA" id="ARBA00022723"/>
    </source>
</evidence>
<dbReference type="OrthoDB" id="448954at2759"/>
<dbReference type="InterPro" id="IPR038765">
    <property type="entry name" value="Papain-like_cys_pep_sf"/>
</dbReference>
<keyword evidence="9" id="KW-1185">Reference proteome</keyword>
<gene>
    <name evidence="8" type="ORF">BGZ70_008402</name>
</gene>
<feature type="region of interest" description="Disordered" evidence="5">
    <location>
        <begin position="939"/>
        <end position="961"/>
    </location>
</feature>
<dbReference type="PANTHER" id="PTHR33447">
    <property type="entry name" value="GLUTATHIONE GAMMA-GLUTAMYLCYSTEINYLTRANSFERASE"/>
    <property type="match status" value="1"/>
</dbReference>
<dbReference type="SUPFAM" id="SSF54001">
    <property type="entry name" value="Cysteine proteinases"/>
    <property type="match status" value="1"/>
</dbReference>
<dbReference type="GO" id="GO:0046872">
    <property type="term" value="F:metal ion binding"/>
    <property type="evidence" value="ECO:0007669"/>
    <property type="project" value="UniProtKB-KW"/>
</dbReference>
<evidence type="ECO:0000256" key="5">
    <source>
        <dbReference type="SAM" id="MobiDB-lite"/>
    </source>
</evidence>
<organism evidence="8 9">
    <name type="scientific">Mortierella alpina</name>
    <name type="common">Oleaginous fungus</name>
    <name type="synonym">Mortierella renispora</name>
    <dbReference type="NCBI Taxonomy" id="64518"/>
    <lineage>
        <taxon>Eukaryota</taxon>
        <taxon>Fungi</taxon>
        <taxon>Fungi incertae sedis</taxon>
        <taxon>Mucoromycota</taxon>
        <taxon>Mortierellomycotina</taxon>
        <taxon>Mortierellomycetes</taxon>
        <taxon>Mortierellales</taxon>
        <taxon>Mortierellaceae</taxon>
        <taxon>Mortierella</taxon>
    </lineage>
</organism>
<dbReference type="Gene3D" id="3.20.20.80">
    <property type="entry name" value="Glycosidases"/>
    <property type="match status" value="1"/>
</dbReference>
<dbReference type="Proteomes" id="UP000738359">
    <property type="component" value="Unassembled WGS sequence"/>
</dbReference>
<feature type="compositionally biased region" description="Low complexity" evidence="5">
    <location>
        <begin position="939"/>
        <end position="958"/>
    </location>
</feature>
<feature type="signal peptide" evidence="6">
    <location>
        <begin position="1"/>
        <end position="24"/>
    </location>
</feature>
<comment type="caution">
    <text evidence="8">The sequence shown here is derived from an EMBL/GenBank/DDBJ whole genome shotgun (WGS) entry which is preliminary data.</text>
</comment>
<keyword evidence="6" id="KW-0732">Signal</keyword>
<dbReference type="InterPro" id="IPR038156">
    <property type="entry name" value="PCS_N_sf"/>
</dbReference>
<feature type="domain" description="Peptidase C83" evidence="7">
    <location>
        <begin position="645"/>
        <end position="863"/>
    </location>
</feature>
<dbReference type="GO" id="GO:0016756">
    <property type="term" value="F:glutathione gamma-glutamylcysteinyltransferase activity"/>
    <property type="evidence" value="ECO:0007669"/>
    <property type="project" value="UniProtKB-EC"/>
</dbReference>
<evidence type="ECO:0000313" key="9">
    <source>
        <dbReference type="Proteomes" id="UP000738359"/>
    </source>
</evidence>
<protein>
    <recommendedName>
        <fullName evidence="1">glutathione gamma-glutamylcysteinyltransferase</fullName>
        <ecNumber evidence="1">2.3.2.15</ecNumber>
    </recommendedName>
</protein>
<dbReference type="GO" id="GO:0046938">
    <property type="term" value="P:phytochelatin biosynthetic process"/>
    <property type="evidence" value="ECO:0007669"/>
    <property type="project" value="InterPro"/>
</dbReference>
<evidence type="ECO:0000313" key="8">
    <source>
        <dbReference type="EMBL" id="KAF9967741.1"/>
    </source>
</evidence>
<dbReference type="Pfam" id="PF05023">
    <property type="entry name" value="Phytochelatin"/>
    <property type="match status" value="1"/>
</dbReference>
<dbReference type="InterPro" id="IPR017853">
    <property type="entry name" value="GH"/>
</dbReference>